<dbReference type="GO" id="GO:0009003">
    <property type="term" value="F:signal peptidase activity"/>
    <property type="evidence" value="ECO:0007669"/>
    <property type="project" value="UniProtKB-EC"/>
</dbReference>
<evidence type="ECO:0000259" key="2">
    <source>
        <dbReference type="Pfam" id="PF10502"/>
    </source>
</evidence>
<gene>
    <name evidence="3" type="ORF">SLA_5499</name>
</gene>
<dbReference type="EMBL" id="AP017424">
    <property type="protein sequence ID" value="BAU86372.1"/>
    <property type="molecule type" value="Genomic_DNA"/>
</dbReference>
<reference evidence="3 4" key="1">
    <citation type="journal article" date="2016" name="Genome Announc.">
        <title>Complete Genome Sequence of Thiostrepton-Producing Streptomyces laurentii ATCC 31255.</title>
        <authorList>
            <person name="Doi K."/>
            <person name="Fujino Y."/>
            <person name="Nagayoshi Y."/>
            <person name="Ohshima T."/>
            <person name="Ogata S."/>
        </authorList>
    </citation>
    <scope>NUCLEOTIDE SEQUENCE [LARGE SCALE GENOMIC DNA]</scope>
    <source>
        <strain evidence="3 4">ATCC 31255</strain>
    </source>
</reference>
<proteinExistence type="predicted"/>
<dbReference type="KEGG" id="slau:SLA_5499"/>
<name>A0A169P3N1_STRLU</name>
<dbReference type="GO" id="GO:0006465">
    <property type="term" value="P:signal peptide processing"/>
    <property type="evidence" value="ECO:0007669"/>
    <property type="project" value="InterPro"/>
</dbReference>
<organism evidence="3 4">
    <name type="scientific">Streptomyces laurentii</name>
    <dbReference type="NCBI Taxonomy" id="39478"/>
    <lineage>
        <taxon>Bacteria</taxon>
        <taxon>Bacillati</taxon>
        <taxon>Actinomycetota</taxon>
        <taxon>Actinomycetes</taxon>
        <taxon>Kitasatosporales</taxon>
        <taxon>Streptomycetaceae</taxon>
        <taxon>Streptomyces</taxon>
    </lineage>
</organism>
<keyword evidence="4" id="KW-1185">Reference proteome</keyword>
<dbReference type="InterPro" id="IPR019533">
    <property type="entry name" value="Peptidase_S26"/>
</dbReference>
<feature type="region of interest" description="Disordered" evidence="1">
    <location>
        <begin position="1"/>
        <end position="23"/>
    </location>
</feature>
<evidence type="ECO:0000313" key="3">
    <source>
        <dbReference type="EMBL" id="BAU86372.1"/>
    </source>
</evidence>
<feature type="region of interest" description="Disordered" evidence="1">
    <location>
        <begin position="50"/>
        <end position="86"/>
    </location>
</feature>
<dbReference type="InterPro" id="IPR036286">
    <property type="entry name" value="LexA/Signal_pep-like_sf"/>
</dbReference>
<dbReference type="Proteomes" id="UP000217676">
    <property type="component" value="Chromosome"/>
</dbReference>
<dbReference type="GO" id="GO:0004252">
    <property type="term" value="F:serine-type endopeptidase activity"/>
    <property type="evidence" value="ECO:0007669"/>
    <property type="project" value="InterPro"/>
</dbReference>
<dbReference type="AlphaFoldDB" id="A0A169P3N1"/>
<protein>
    <submittedName>
        <fullName evidence="3">Signal peptidase I</fullName>
        <ecNumber evidence="3">3.4.21.89</ecNumber>
    </submittedName>
</protein>
<feature type="region of interest" description="Disordered" evidence="1">
    <location>
        <begin position="120"/>
        <end position="145"/>
    </location>
</feature>
<feature type="domain" description="Peptidase S26" evidence="2">
    <location>
        <begin position="1"/>
        <end position="37"/>
    </location>
</feature>
<dbReference type="EC" id="3.4.21.89" evidence="3"/>
<dbReference type="Gene3D" id="2.10.109.10">
    <property type="entry name" value="Umud Fragment, subunit A"/>
    <property type="match status" value="1"/>
</dbReference>
<accession>A0A169P3N1</accession>
<dbReference type="SUPFAM" id="SSF51306">
    <property type="entry name" value="LexA/Signal peptidase"/>
    <property type="match status" value="1"/>
</dbReference>
<keyword evidence="3" id="KW-0378">Hydrolase</keyword>
<dbReference type="Pfam" id="PF10502">
    <property type="entry name" value="Peptidase_S26"/>
    <property type="match status" value="1"/>
</dbReference>
<evidence type="ECO:0000313" key="4">
    <source>
        <dbReference type="Proteomes" id="UP000217676"/>
    </source>
</evidence>
<feature type="compositionally biased region" description="Polar residues" evidence="1">
    <location>
        <begin position="70"/>
        <end position="80"/>
    </location>
</feature>
<sequence length="145" mass="15737">MGDHRGDSADSRYHLDEPEHGTVSEEQVVGRAVVIAWPIGHWRRLEQPPTFASVPRPATDEAKAAAAVSPQVSHSVSPRHTNGIPRLPTPAELLLVMGVVGLSLSRAGRAHGLRSGMWGMWPSAHDPETASPRTGQDGPIRRWRP</sequence>
<dbReference type="CDD" id="cd06530">
    <property type="entry name" value="S26_SPase_I"/>
    <property type="match status" value="1"/>
</dbReference>
<evidence type="ECO:0000256" key="1">
    <source>
        <dbReference type="SAM" id="MobiDB-lite"/>
    </source>
</evidence>